<protein>
    <submittedName>
        <fullName evidence="1">DUF3310 domain-containing protein</fullName>
    </submittedName>
</protein>
<organism evidence="1 2">
    <name type="scientific">Spongiibacter thalassae</name>
    <dbReference type="NCBI Taxonomy" id="2721624"/>
    <lineage>
        <taxon>Bacteria</taxon>
        <taxon>Pseudomonadati</taxon>
        <taxon>Pseudomonadota</taxon>
        <taxon>Gammaproteobacteria</taxon>
        <taxon>Cellvibrionales</taxon>
        <taxon>Spongiibacteraceae</taxon>
        <taxon>Spongiibacter</taxon>
    </lineage>
</organism>
<accession>A0ABX1GE02</accession>
<evidence type="ECO:0000313" key="1">
    <source>
        <dbReference type="EMBL" id="NKI17419.1"/>
    </source>
</evidence>
<dbReference type="Pfam" id="PF11753">
    <property type="entry name" value="DUF3310"/>
    <property type="match status" value="1"/>
</dbReference>
<dbReference type="EMBL" id="JAAWWK010000002">
    <property type="protein sequence ID" value="NKI17419.1"/>
    <property type="molecule type" value="Genomic_DNA"/>
</dbReference>
<gene>
    <name evidence="1" type="ORF">HCU74_08315</name>
</gene>
<name>A0ABX1GE02_9GAMM</name>
<dbReference type="InterPro" id="IPR021739">
    <property type="entry name" value="SaV-like"/>
</dbReference>
<reference evidence="1 2" key="1">
    <citation type="submission" date="2020-04" db="EMBL/GenBank/DDBJ databases">
        <authorList>
            <person name="Yoon J."/>
        </authorList>
    </citation>
    <scope>NUCLEOTIDE SEQUENCE [LARGE SCALE GENOMIC DNA]</scope>
    <source>
        <strain evidence="1 2">KMU-166</strain>
    </source>
</reference>
<evidence type="ECO:0000313" key="2">
    <source>
        <dbReference type="Proteomes" id="UP000765845"/>
    </source>
</evidence>
<proteinExistence type="predicted"/>
<comment type="caution">
    <text evidence="1">The sequence shown here is derived from an EMBL/GenBank/DDBJ whole genome shotgun (WGS) entry which is preliminary data.</text>
</comment>
<keyword evidence="2" id="KW-1185">Reference proteome</keyword>
<sequence>MRRRSVSQKQADSPWSVQVGGGHYKNAKIQPAHFWLANQLPGAESSVIKYVFRWQSKDGIRDLKKSRHFIQLMIDAYFGPSAFASPRVANADFQWAITPEHFCTENGLDVAASRVICLVCHCESEAALLLAIRTINAMIDAHMSAQPEMDGRTTQELSVGSSCADTLRAQQAIYVAINRLEDFDEVLREPGRINAAYVEYERERVSRTLAYLRDEARA</sequence>
<dbReference type="Proteomes" id="UP000765845">
    <property type="component" value="Unassembled WGS sequence"/>
</dbReference>